<evidence type="ECO:0000256" key="1">
    <source>
        <dbReference type="ARBA" id="ARBA00004453"/>
    </source>
</evidence>
<keyword evidence="5" id="KW-0233">DNA recombination</keyword>
<dbReference type="EMBL" id="BAAAEW010000052">
    <property type="protein sequence ID" value="GAA0771199.1"/>
    <property type="molecule type" value="Genomic_DNA"/>
</dbReference>
<evidence type="ECO:0000313" key="7">
    <source>
        <dbReference type="EMBL" id="GAA0771199.1"/>
    </source>
</evidence>
<name>A0ABP3W0U7_9BURK</name>
<evidence type="ECO:0000256" key="5">
    <source>
        <dbReference type="ARBA" id="ARBA00023172"/>
    </source>
</evidence>
<dbReference type="NCBIfam" id="NF001463">
    <property type="entry name" value="PRK00321.1-4"/>
    <property type="match status" value="1"/>
</dbReference>
<feature type="compositionally biased region" description="Low complexity" evidence="6">
    <location>
        <begin position="310"/>
        <end position="332"/>
    </location>
</feature>
<keyword evidence="8" id="KW-1185">Reference proteome</keyword>
<organism evidence="7 8">
    <name type="scientific">Ideonella azotifigens</name>
    <dbReference type="NCBI Taxonomy" id="513160"/>
    <lineage>
        <taxon>Bacteria</taxon>
        <taxon>Pseudomonadati</taxon>
        <taxon>Pseudomonadota</taxon>
        <taxon>Betaproteobacteria</taxon>
        <taxon>Burkholderiales</taxon>
        <taxon>Sphaerotilaceae</taxon>
        <taxon>Ideonella</taxon>
    </lineage>
</organism>
<evidence type="ECO:0000256" key="6">
    <source>
        <dbReference type="SAM" id="MobiDB-lite"/>
    </source>
</evidence>
<dbReference type="InterPro" id="IPR007476">
    <property type="entry name" value="RdgC"/>
</dbReference>
<keyword evidence="4" id="KW-0963">Cytoplasm</keyword>
<dbReference type="RefSeq" id="WP_231012656.1">
    <property type="nucleotide sequence ID" value="NZ_BAAAEW010000052.1"/>
</dbReference>
<evidence type="ECO:0000256" key="2">
    <source>
        <dbReference type="ARBA" id="ARBA00008657"/>
    </source>
</evidence>
<evidence type="ECO:0000256" key="3">
    <source>
        <dbReference type="ARBA" id="ARBA00022296"/>
    </source>
</evidence>
<dbReference type="PANTHER" id="PTHR38103:SF1">
    <property type="entry name" value="RECOMBINATION-ASSOCIATED PROTEIN RDGC"/>
    <property type="match status" value="1"/>
</dbReference>
<dbReference type="Proteomes" id="UP001500279">
    <property type="component" value="Unassembled WGS sequence"/>
</dbReference>
<comment type="subcellular location">
    <subcellularLocation>
        <location evidence="1">Cytoplasm</location>
        <location evidence="1">Nucleoid</location>
    </subcellularLocation>
</comment>
<accession>A0ABP3W0U7</accession>
<evidence type="ECO:0000313" key="8">
    <source>
        <dbReference type="Proteomes" id="UP001500279"/>
    </source>
</evidence>
<proteinExistence type="inferred from homology"/>
<feature type="region of interest" description="Disordered" evidence="6">
    <location>
        <begin position="300"/>
        <end position="339"/>
    </location>
</feature>
<gene>
    <name evidence="7" type="ORF">GCM10009107_63590</name>
</gene>
<dbReference type="Pfam" id="PF04381">
    <property type="entry name" value="RdgC"/>
    <property type="match status" value="1"/>
</dbReference>
<comment type="caution">
    <text evidence="7">The sequence shown here is derived from an EMBL/GenBank/DDBJ whole genome shotgun (WGS) entry which is preliminary data.</text>
</comment>
<evidence type="ECO:0000256" key="4">
    <source>
        <dbReference type="ARBA" id="ARBA00022490"/>
    </source>
</evidence>
<comment type="similarity">
    <text evidence="2">Belongs to the RdgC family.</text>
</comment>
<sequence length="339" mass="36927">MFKNLIVYRIGPDWVPDLGAALEAFEHEPFVPCGATQPTSSGWTPPRGVVHAPLVESIGGQWLMKLMVEQKVLPSSVVKRRTDEIAHHIELQTGRKPGKKQQKELKEQATLELLPMAFTKQSAAQAWIDPERRLLILDAGSASRADTVVTHLVKALPGFAVQLLQTRCSPAVAMANWLSTGEPPAGFSVDRECELKSTDEMKSVVRYARHPLDTDEVRQHIELGKQPTRLAMTWAERISFVLTDQLQVKKLKFEDVVFEGKQGSADRPEDAFDTDVAITTGELVQLIPDLIEALDGELQPGELPSELTGAAPAAKPAAAASPAAPEASPALATDTAPWD</sequence>
<dbReference type="PANTHER" id="PTHR38103">
    <property type="entry name" value="RECOMBINATION-ASSOCIATED PROTEIN RDGC"/>
    <property type="match status" value="1"/>
</dbReference>
<reference evidence="8" key="1">
    <citation type="journal article" date="2019" name="Int. J. Syst. Evol. Microbiol.">
        <title>The Global Catalogue of Microorganisms (GCM) 10K type strain sequencing project: providing services to taxonomists for standard genome sequencing and annotation.</title>
        <authorList>
            <consortium name="The Broad Institute Genomics Platform"/>
            <consortium name="The Broad Institute Genome Sequencing Center for Infectious Disease"/>
            <person name="Wu L."/>
            <person name="Ma J."/>
        </authorList>
    </citation>
    <scope>NUCLEOTIDE SEQUENCE [LARGE SCALE GENOMIC DNA]</scope>
    <source>
        <strain evidence="8">JCM 15503</strain>
    </source>
</reference>
<dbReference type="NCBIfam" id="NF001464">
    <property type="entry name" value="PRK00321.1-5"/>
    <property type="match status" value="1"/>
</dbReference>
<protein>
    <recommendedName>
        <fullName evidence="3">Recombination-associated protein RdgC</fullName>
    </recommendedName>
</protein>